<evidence type="ECO:0000256" key="6">
    <source>
        <dbReference type="ARBA" id="ARBA00023163"/>
    </source>
</evidence>
<keyword evidence="9" id="KW-1185">Reference proteome</keyword>
<proteinExistence type="inferred from homology"/>
<dbReference type="InterPro" id="IPR007025">
    <property type="entry name" value="LEF-8"/>
</dbReference>
<dbReference type="Pfam" id="PF04941">
    <property type="entry name" value="LEF-8"/>
    <property type="match status" value="2"/>
</dbReference>
<gene>
    <name evidence="8" type="primary">lef8</name>
    <name evidence="8" type="ORF">Eudi_ORF24</name>
</gene>
<dbReference type="Gene3D" id="2.40.270.10">
    <property type="entry name" value="DNA-directed RNA polymerase, subunit 2, domain 6"/>
    <property type="match status" value="1"/>
</dbReference>
<dbReference type="EMBL" id="MN233792">
    <property type="protein sequence ID" value="QHB21683.1"/>
    <property type="molecule type" value="Genomic_DNA"/>
</dbReference>
<evidence type="ECO:0000256" key="5">
    <source>
        <dbReference type="ARBA" id="ARBA00022695"/>
    </source>
</evidence>
<dbReference type="InterPro" id="IPR037033">
    <property type="entry name" value="DNA-dir_RNAP_su2_hyb_sf"/>
</dbReference>
<accession>A0AAE6UZJ0</accession>
<dbReference type="InterPro" id="IPR007121">
    <property type="entry name" value="RNA_pol_bsu_CS"/>
</dbReference>
<evidence type="ECO:0000313" key="9">
    <source>
        <dbReference type="Proteomes" id="UP000830275"/>
    </source>
</evidence>
<keyword evidence="4" id="KW-0808">Transferase</keyword>
<keyword evidence="6" id="KW-0804">Transcription</keyword>
<keyword evidence="5" id="KW-0548">Nucleotidyltransferase</keyword>
<organism evidence="8 9">
    <name type="scientific">Artaxa digramma nucleopolyhedrovirus</name>
    <dbReference type="NCBI Taxonomy" id="3070910"/>
    <lineage>
        <taxon>Viruses</taxon>
        <taxon>Viruses incertae sedis</taxon>
        <taxon>Naldaviricetes</taxon>
        <taxon>Lefavirales</taxon>
        <taxon>Baculoviridae</taxon>
        <taxon>Alphabaculovirus</taxon>
        <taxon>Alphabaculovirus ardigrammae</taxon>
    </lineage>
</organism>
<evidence type="ECO:0000256" key="2">
    <source>
        <dbReference type="ARBA" id="ARBA00012418"/>
    </source>
</evidence>
<keyword evidence="3" id="KW-0240">DNA-directed RNA polymerase</keyword>
<comment type="similarity">
    <text evidence="1">Belongs to the RNA polymerase beta chain family.</text>
</comment>
<reference evidence="8 9" key="1">
    <citation type="journal article" date="2019" name="Viruses">
        <title>Genome Analysis of a Novel Clade II.b Alphabaculovirus Obtained from Artaxa digramma.</title>
        <authorList>
            <person name="Li J."/>
            <person name="Duan X."/>
            <person name="Wang Q."/>
            <person name="Zhang L."/>
            <person name="Deng F."/>
            <person name="Wang H."/>
            <person name="Hu Z."/>
            <person name="Wang M."/>
            <person name="Wang J."/>
        </authorList>
    </citation>
    <scope>NUCLEOTIDE SEQUENCE [LARGE SCALE GENOMIC DNA]</scope>
    <source>
        <strain evidence="8 9">424</strain>
    </source>
</reference>
<protein>
    <recommendedName>
        <fullName evidence="2">DNA-directed RNA polymerase</fullName>
        <ecNumber evidence="2">2.7.7.6</ecNumber>
    </recommendedName>
</protein>
<dbReference type="GO" id="GO:0006351">
    <property type="term" value="P:DNA-templated transcription"/>
    <property type="evidence" value="ECO:0007669"/>
    <property type="project" value="InterPro"/>
</dbReference>
<evidence type="ECO:0000256" key="3">
    <source>
        <dbReference type="ARBA" id="ARBA00022478"/>
    </source>
</evidence>
<evidence type="ECO:0000256" key="7">
    <source>
        <dbReference type="ARBA" id="ARBA00048552"/>
    </source>
</evidence>
<evidence type="ECO:0000313" key="8">
    <source>
        <dbReference type="EMBL" id="QHB21683.1"/>
    </source>
</evidence>
<name>A0AAE6UZJ0_9ABAC</name>
<dbReference type="PROSITE" id="PS01166">
    <property type="entry name" value="RNA_POL_BETA"/>
    <property type="match status" value="1"/>
</dbReference>
<dbReference type="Proteomes" id="UP000830275">
    <property type="component" value="Segment"/>
</dbReference>
<dbReference type="GO" id="GO:0000428">
    <property type="term" value="C:DNA-directed RNA polymerase complex"/>
    <property type="evidence" value="ECO:0007669"/>
    <property type="project" value="UniProtKB-KW"/>
</dbReference>
<dbReference type="EC" id="2.7.7.6" evidence="2"/>
<evidence type="ECO:0000256" key="1">
    <source>
        <dbReference type="ARBA" id="ARBA00006835"/>
    </source>
</evidence>
<evidence type="ECO:0000256" key="4">
    <source>
        <dbReference type="ARBA" id="ARBA00022679"/>
    </source>
</evidence>
<comment type="catalytic activity">
    <reaction evidence="7">
        <text>RNA(n) + a ribonucleoside 5'-triphosphate = RNA(n+1) + diphosphate</text>
        <dbReference type="Rhea" id="RHEA:21248"/>
        <dbReference type="Rhea" id="RHEA-COMP:14527"/>
        <dbReference type="Rhea" id="RHEA-COMP:17342"/>
        <dbReference type="ChEBI" id="CHEBI:33019"/>
        <dbReference type="ChEBI" id="CHEBI:61557"/>
        <dbReference type="ChEBI" id="CHEBI:140395"/>
        <dbReference type="EC" id="2.7.7.6"/>
    </reaction>
</comment>
<sequence>MCVSVTKSNFTMTDVVKDFNLLYAWLQKDYNLNFFLNCTDKTDNCTNLRTLQERKSYLCCAVDAAGRCVLHKCVPVVFGTDLDADMRGDDARNAANKDVTGTFMIDGRNLSFPNIMMNNNILIHNFYDKLYSKSCKRMFLYGNVDEEKKINRAIQLVYDKHEDVLFARDVYARDYIVTEDLNSILHMYLRKSGKWEPLNFIFDYQPFQSATLLDQIKKIMRVNINYSIDSLANKIIYKHDYLLQLMYKPVLKMYESVANVSYGDPNGNESSVAAFDSEKIDYGGANDDEGDPCDNPIGTKRGAHKINTYYAPPVVVAKKRKLQSILYPRECKKIVETIVNGKLIYTVSKTFSKQRKNFINYQDNSSNNNIEINPPLLKYRIGNEVVRITNDTMRQDMLMQKSDFVKFVDSFFHGEMTVAGKKFFLCRNVRLPPVDYKIVGEKFVNLEQKKLIRRIRSEDDETVDGSLLRLAFNDRPTVFCCLRADLYKIFYEFKHGMCAVELKLADNILFVNHHEGMVCIKRVVRIINSDVEIVALLTPYEYHNNDSILNSTKDVGVVKENDDVTCLMSKLVQYYYKGYTNIFCTVPVPKLIVSLTNLKNAMPVLSYDNDERVLLDNLPQGNTVVVAPRIKLNNKMFKLWTLVRDYRLMTAEDPYIPDCKLPIQLYNNKINKLKGKLMCAKHETPVVKFNASGDTNCCVSVDGGNVLHMAGVMVSNVKIGWIYDGKRYKIESCKNNNFFVSKIYIYFSRFCAQIGRSVGAVLTVCGDAVYLKLTMVTRTSDLQGVKICGIHGQKGVLNGSEDLTEWMSEDGTSAQICLSPISFLSRQSNFNDVEKKYVVRGGNFADASAKRYPIYNIPYMFFNNTPDNIFKEFIKINHTGHEKVEGTRLDQWTINQSFAGNRMAESLQCIRGKSNLPDNSGEYNVMSSLLHCNNTIIKN</sequence>
<dbReference type="GO" id="GO:0003899">
    <property type="term" value="F:DNA-directed RNA polymerase activity"/>
    <property type="evidence" value="ECO:0007669"/>
    <property type="project" value="UniProtKB-EC"/>
</dbReference>
<dbReference type="GO" id="GO:0003677">
    <property type="term" value="F:DNA binding"/>
    <property type="evidence" value="ECO:0007669"/>
    <property type="project" value="InterPro"/>
</dbReference>